<feature type="region of interest" description="Disordered" evidence="1">
    <location>
        <begin position="265"/>
        <end position="329"/>
    </location>
</feature>
<feature type="compositionally biased region" description="Low complexity" evidence="1">
    <location>
        <begin position="9"/>
        <end position="26"/>
    </location>
</feature>
<reference evidence="2 3" key="1">
    <citation type="journal article" date="2010" name="Plant Cell">
        <title>The Chlorella variabilis NC64A genome reveals adaptation to photosymbiosis, coevolution with viruses, and cryptic sex.</title>
        <authorList>
            <person name="Blanc G."/>
            <person name="Duncan G."/>
            <person name="Agarkova I."/>
            <person name="Borodovsky M."/>
            <person name="Gurnon J."/>
            <person name="Kuo A."/>
            <person name="Lindquist E."/>
            <person name="Lucas S."/>
            <person name="Pangilinan J."/>
            <person name="Polle J."/>
            <person name="Salamov A."/>
            <person name="Terry A."/>
            <person name="Yamada T."/>
            <person name="Dunigan D.D."/>
            <person name="Grigoriev I.V."/>
            <person name="Claverie J.M."/>
            <person name="Van Etten J.L."/>
        </authorList>
    </citation>
    <scope>NUCLEOTIDE SEQUENCE [LARGE SCALE GENOMIC DNA]</scope>
    <source>
        <strain evidence="2 3">NC64A</strain>
    </source>
</reference>
<dbReference type="EMBL" id="GL433838">
    <property type="protein sequence ID" value="EFN57899.1"/>
    <property type="molecule type" value="Genomic_DNA"/>
</dbReference>
<dbReference type="InterPro" id="IPR056407">
    <property type="entry name" value="CSLinker"/>
</dbReference>
<feature type="region of interest" description="Disordered" evidence="1">
    <location>
        <begin position="380"/>
        <end position="480"/>
    </location>
</feature>
<evidence type="ECO:0000256" key="1">
    <source>
        <dbReference type="SAM" id="MobiDB-lite"/>
    </source>
</evidence>
<keyword evidence="3" id="KW-1185">Reference proteome</keyword>
<gene>
    <name evidence="2" type="ORF">CHLNCDRAFT_141943</name>
</gene>
<dbReference type="GeneID" id="17357343"/>
<dbReference type="Proteomes" id="UP000008141">
    <property type="component" value="Unassembled WGS sequence"/>
</dbReference>
<accession>E1Z7D5</accession>
<organism evidence="3">
    <name type="scientific">Chlorella variabilis</name>
    <name type="common">Green alga</name>
    <dbReference type="NCBI Taxonomy" id="554065"/>
    <lineage>
        <taxon>Eukaryota</taxon>
        <taxon>Viridiplantae</taxon>
        <taxon>Chlorophyta</taxon>
        <taxon>core chlorophytes</taxon>
        <taxon>Trebouxiophyceae</taxon>
        <taxon>Chlorellales</taxon>
        <taxon>Chlorellaceae</taxon>
        <taxon>Chlorella clade</taxon>
        <taxon>Chlorella</taxon>
    </lineage>
</organism>
<evidence type="ECO:0000313" key="2">
    <source>
        <dbReference type="EMBL" id="EFN57899.1"/>
    </source>
</evidence>
<feature type="compositionally biased region" description="Basic and acidic residues" evidence="1">
    <location>
        <begin position="468"/>
        <end position="480"/>
    </location>
</feature>
<dbReference type="KEGG" id="cvr:CHLNCDRAFT_141943"/>
<dbReference type="AlphaFoldDB" id="E1Z7D5"/>
<feature type="region of interest" description="Disordered" evidence="1">
    <location>
        <begin position="494"/>
        <end position="517"/>
    </location>
</feature>
<feature type="compositionally biased region" description="Low complexity" evidence="1">
    <location>
        <begin position="380"/>
        <end position="397"/>
    </location>
</feature>
<dbReference type="InterPro" id="IPR053284">
    <property type="entry name" value="RGS1-HXK1_interactor"/>
</dbReference>
<dbReference type="Pfam" id="PF24429">
    <property type="entry name" value="CSLinker"/>
    <property type="match status" value="2"/>
</dbReference>
<feature type="region of interest" description="Disordered" evidence="1">
    <location>
        <begin position="1"/>
        <end position="30"/>
    </location>
</feature>
<dbReference type="PANTHER" id="PTHR34554">
    <property type="entry name" value="RGS1-HXK1-INTERACTING PROTEIN 1"/>
    <property type="match status" value="1"/>
</dbReference>
<protein>
    <submittedName>
        <fullName evidence="2">Expressed protein</fullName>
    </submittedName>
</protein>
<dbReference type="PANTHER" id="PTHR34554:SF2">
    <property type="entry name" value="RGS1-HXK1-INTERACTING PROTEIN 1"/>
    <property type="match status" value="1"/>
</dbReference>
<name>E1Z7D5_CHLVA</name>
<sequence>MQATTVASAGQARLAAQQRRGQAPGRRAPRSQVVAAVASLQKSSSPLLEGLVAEGIITADEAVSCSPDQLEFLIRKRFRPDSTPEQASIQAYVADGVITQDELEKCSADQLEFLIRKRSSSPEASANVVPWSSPSKEAPQHTGSDAVNGETVGEDPAWGGIQAYIANGILTTDEVEKCSPAQLEFLIRKRSPSPPAKEARIAARTPARPAPKVVEPEPEAPQEAEFVQLSLEEYLAQGVVTEYEIEMCSPTQLEFLIRKRTEVATAAASSPPASPKRGRSRGPVRVPPVAAVQAAAASAAPTVEEEEEAPPQKLVVPRAPPLTDDPDMQRRSLSPVARKIPEREQEGGMPWAGAMAAAGLTVVGLSAGLYFAGRDNVPAPAAPSAMQQPAPAKAQTARLADKVEVPKAAPQAVPPPPAAKVEKVESKAAAPAKVVAPEPKVEEKKAAPAPAAAALKTDTKPAVPAPPKQEEEKKPASKVMAEKLAAELASDLAVKQRPAAAPAAPTKPRSSELSRGQSAAGGTLAAAGVVLAGLLVPGAREALFSRFAGEAAVLKTASAKTASLQKLVDAQQGDLRILQDQLAVAQAEYGAALSKLNGAKGALASLSSRVVSSEKAAKALVADLERFPSKEAQRLKSEAATIAASVSTQRMAVERALAKALKDL</sequence>
<dbReference type="InParanoid" id="E1Z7D5"/>
<dbReference type="STRING" id="554065.E1Z7D5"/>
<dbReference type="OrthoDB" id="10568792at2759"/>
<proteinExistence type="predicted"/>
<dbReference type="RefSeq" id="XP_005850001.1">
    <property type="nucleotide sequence ID" value="XM_005849939.1"/>
</dbReference>
<feature type="compositionally biased region" description="Low complexity" evidence="1">
    <location>
        <begin position="202"/>
        <end position="213"/>
    </location>
</feature>
<feature type="region of interest" description="Disordered" evidence="1">
    <location>
        <begin position="124"/>
        <end position="150"/>
    </location>
</feature>
<feature type="compositionally biased region" description="Low complexity" evidence="1">
    <location>
        <begin position="283"/>
        <end position="302"/>
    </location>
</feature>
<feature type="compositionally biased region" description="Low complexity" evidence="1">
    <location>
        <begin position="427"/>
        <end position="438"/>
    </location>
</feature>
<feature type="region of interest" description="Disordered" evidence="1">
    <location>
        <begin position="194"/>
        <end position="219"/>
    </location>
</feature>
<evidence type="ECO:0000313" key="3">
    <source>
        <dbReference type="Proteomes" id="UP000008141"/>
    </source>
</evidence>
<feature type="compositionally biased region" description="Polar residues" evidence="1">
    <location>
        <begin position="130"/>
        <end position="145"/>
    </location>
</feature>